<feature type="transmembrane region" description="Helical" evidence="1">
    <location>
        <begin position="34"/>
        <end position="55"/>
    </location>
</feature>
<keyword evidence="1" id="KW-0812">Transmembrane</keyword>
<evidence type="ECO:0000256" key="1">
    <source>
        <dbReference type="SAM" id="Phobius"/>
    </source>
</evidence>
<dbReference type="Proteomes" id="UP000011693">
    <property type="component" value="Unassembled WGS sequence"/>
</dbReference>
<gene>
    <name evidence="2" type="ORF">C482_17468</name>
</gene>
<dbReference type="RefSeq" id="WP_006169004.1">
    <property type="nucleotide sequence ID" value="NZ_AOIN01000092.1"/>
</dbReference>
<keyword evidence="3" id="KW-1185">Reference proteome</keyword>
<evidence type="ECO:0000313" key="3">
    <source>
        <dbReference type="Proteomes" id="UP000011693"/>
    </source>
</evidence>
<dbReference type="EMBL" id="AOIN01000092">
    <property type="protein sequence ID" value="ELY94887.1"/>
    <property type="molecule type" value="Genomic_DNA"/>
</dbReference>
<dbReference type="OrthoDB" id="377802at2157"/>
<keyword evidence="1" id="KW-1133">Transmembrane helix</keyword>
<name>M0AAH8_9EURY</name>
<reference evidence="2 3" key="1">
    <citation type="journal article" date="2014" name="PLoS Genet.">
        <title>Phylogenetically driven sequencing of extremely halophilic archaea reveals strategies for static and dynamic osmo-response.</title>
        <authorList>
            <person name="Becker E.A."/>
            <person name="Seitzer P.M."/>
            <person name="Tritt A."/>
            <person name="Larsen D."/>
            <person name="Krusor M."/>
            <person name="Yao A.I."/>
            <person name="Wu D."/>
            <person name="Madern D."/>
            <person name="Eisen J.A."/>
            <person name="Darling A.E."/>
            <person name="Facciotti M.T."/>
        </authorList>
    </citation>
    <scope>NUCLEOTIDE SEQUENCE [LARGE SCALE GENOMIC DNA]</scope>
    <source>
        <strain evidence="2 3">JCM 10990</strain>
    </source>
</reference>
<feature type="transmembrane region" description="Helical" evidence="1">
    <location>
        <begin position="64"/>
        <end position="81"/>
    </location>
</feature>
<evidence type="ECO:0000313" key="2">
    <source>
        <dbReference type="EMBL" id="ELY94887.1"/>
    </source>
</evidence>
<dbReference type="AlphaFoldDB" id="M0AAH8"/>
<keyword evidence="1" id="KW-0472">Membrane</keyword>
<sequence length="83" mass="8551">MVTPVNPPVSQTTVLPGIPVIATLLPTSAVGTTSAVIVLAAGVYTLALLVGLVYVDEPLSRRTAWWAGLSLSVLLVAAAVWQL</sequence>
<protein>
    <submittedName>
        <fullName evidence="2">Uncharacterized protein</fullName>
    </submittedName>
</protein>
<comment type="caution">
    <text evidence="2">The sequence shown here is derived from an EMBL/GenBank/DDBJ whole genome shotgun (WGS) entry which is preliminary data.</text>
</comment>
<accession>M0AAH8</accession>
<proteinExistence type="predicted"/>
<organism evidence="2 3">
    <name type="scientific">Natrialba chahannaoensis JCM 10990</name>
    <dbReference type="NCBI Taxonomy" id="1227492"/>
    <lineage>
        <taxon>Archaea</taxon>
        <taxon>Methanobacteriati</taxon>
        <taxon>Methanobacteriota</taxon>
        <taxon>Stenosarchaea group</taxon>
        <taxon>Halobacteria</taxon>
        <taxon>Halobacteriales</taxon>
        <taxon>Natrialbaceae</taxon>
        <taxon>Natrialba</taxon>
    </lineage>
</organism>